<evidence type="ECO:0000256" key="2">
    <source>
        <dbReference type="ARBA" id="ARBA00022603"/>
    </source>
</evidence>
<dbReference type="EMBL" id="JAVAJI010000025">
    <property type="protein sequence ID" value="MDP4545795.1"/>
    <property type="molecule type" value="Genomic_DNA"/>
</dbReference>
<keyword evidence="3 5" id="KW-0808">Transferase</keyword>
<dbReference type="InterPro" id="IPR029063">
    <property type="entry name" value="SAM-dependent_MTases_sf"/>
</dbReference>
<dbReference type="PANTHER" id="PTHR13370:SF16">
    <property type="entry name" value="SITE-SPECIFIC DNA-METHYLTRANSFERASE (ADENINE-SPECIFIC)"/>
    <property type="match status" value="1"/>
</dbReference>
<evidence type="ECO:0000313" key="6">
    <source>
        <dbReference type="Proteomes" id="UP001228171"/>
    </source>
</evidence>
<evidence type="ECO:0000256" key="1">
    <source>
        <dbReference type="ARBA" id="ARBA00006594"/>
    </source>
</evidence>
<dbReference type="PANTHER" id="PTHR13370">
    <property type="entry name" value="RNA METHYLASE-RELATED"/>
    <property type="match status" value="1"/>
</dbReference>
<gene>
    <name evidence="5" type="ORF">Q8P09_11990</name>
</gene>
<protein>
    <submittedName>
        <fullName evidence="5">Site-specific DNA-methyltransferase</fullName>
        <ecNumber evidence="5">2.1.1.-</ecNumber>
    </submittedName>
</protein>
<dbReference type="Gene3D" id="3.40.50.150">
    <property type="entry name" value="Vaccinia Virus protein VP39"/>
    <property type="match status" value="1"/>
</dbReference>
<comment type="similarity">
    <text evidence="1">Belongs to the N(4)/N(6)-methyltransferase family.</text>
</comment>
<dbReference type="Proteomes" id="UP001228171">
    <property type="component" value="Unassembled WGS sequence"/>
</dbReference>
<dbReference type="RefSeq" id="WP_305936010.1">
    <property type="nucleotide sequence ID" value="NZ_JAVAJI010000025.1"/>
</dbReference>
<name>A0ABT9HJ42_9GAMM</name>
<dbReference type="InterPro" id="IPR002941">
    <property type="entry name" value="DNA_methylase_N4/N6"/>
</dbReference>
<organism evidence="5 6">
    <name type="scientific">Psychrobacter faecalis</name>
    <dbReference type="NCBI Taxonomy" id="180588"/>
    <lineage>
        <taxon>Bacteria</taxon>
        <taxon>Pseudomonadati</taxon>
        <taxon>Pseudomonadota</taxon>
        <taxon>Gammaproteobacteria</taxon>
        <taxon>Moraxellales</taxon>
        <taxon>Moraxellaceae</taxon>
        <taxon>Psychrobacter</taxon>
    </lineage>
</organism>
<keyword evidence="6" id="KW-1185">Reference proteome</keyword>
<dbReference type="SUPFAM" id="SSF53335">
    <property type="entry name" value="S-adenosyl-L-methionine-dependent methyltransferases"/>
    <property type="match status" value="1"/>
</dbReference>
<dbReference type="Pfam" id="PF01555">
    <property type="entry name" value="N6_N4_Mtase"/>
    <property type="match status" value="1"/>
</dbReference>
<sequence length="512" mass="58200">MPILNWLNKEQALTTARDCPYRLVELVPELSYGESDTDNMLIQGDNLDALKALIPTHSGKVKCIFIDPPYNTKSAFEHYDDNLEHSKWLSMIYPRLELLHQLLSEDGSIWITLDDNESHYAKVILDEIFGRKNFISNCIWQKVYTIKNSAKYFSEMHDHCLVYAKSKDKWLINSLPRTEKQNKAYKNYDNDPRGPWKATPIQARNFYSRGLYEIKSPSGRVIDGPPKGSYWRISEESFKALEQDNRIWWGKKGDNVPAQKRFLSEIEGGVVPSTIWFYDEAGHNAESKNEVRAVFEGLEDELFITPKPERLIQRILHLATKEGDLVLDSFLGSGTTAAVALKMNRKFIGVELGEHAENQCVYRLKKVVDGEQGGISEDVNWIGGSGFKFYRLGEVIFNENGSLREGISFDALASHIWYGDTRQALQQSAKSPLLGVHNGVAYYLLYNGILGDKRPDGGNVLTSKVLSILPPHPEDPEKGKKVIYGETSRMGEARLKSENIIFKQIPYDVKGR</sequence>
<dbReference type="PRINTS" id="PR00508">
    <property type="entry name" value="S21N4MTFRASE"/>
</dbReference>
<evidence type="ECO:0000259" key="4">
    <source>
        <dbReference type="Pfam" id="PF01555"/>
    </source>
</evidence>
<feature type="domain" description="DNA methylase N-4/N-6" evidence="4">
    <location>
        <begin position="61"/>
        <end position="358"/>
    </location>
</feature>
<evidence type="ECO:0000313" key="5">
    <source>
        <dbReference type="EMBL" id="MDP4545795.1"/>
    </source>
</evidence>
<dbReference type="PROSITE" id="PS00092">
    <property type="entry name" value="N6_MTASE"/>
    <property type="match status" value="1"/>
</dbReference>
<dbReference type="EC" id="2.1.1.-" evidence="5"/>
<dbReference type="GO" id="GO:0032259">
    <property type="term" value="P:methylation"/>
    <property type="evidence" value="ECO:0007669"/>
    <property type="project" value="UniProtKB-KW"/>
</dbReference>
<dbReference type="InterPro" id="IPR001091">
    <property type="entry name" value="RM_Methyltransferase"/>
</dbReference>
<dbReference type="GO" id="GO:0008168">
    <property type="term" value="F:methyltransferase activity"/>
    <property type="evidence" value="ECO:0007669"/>
    <property type="project" value="UniProtKB-KW"/>
</dbReference>
<comment type="caution">
    <text evidence="5">The sequence shown here is derived from an EMBL/GenBank/DDBJ whole genome shotgun (WGS) entry which is preliminary data.</text>
</comment>
<reference evidence="5 6" key="1">
    <citation type="submission" date="2023-08" db="EMBL/GenBank/DDBJ databases">
        <authorList>
            <person name="Kumar R."/>
        </authorList>
    </citation>
    <scope>NUCLEOTIDE SEQUENCE [LARGE SCALE GENOMIC DNA]</scope>
    <source>
        <strain evidence="5 6">LUR13</strain>
    </source>
</reference>
<proteinExistence type="inferred from homology"/>
<accession>A0ABT9HJ42</accession>
<dbReference type="InterPro" id="IPR002052">
    <property type="entry name" value="DNA_methylase_N6_adenine_CS"/>
</dbReference>
<keyword evidence="2 5" id="KW-0489">Methyltransferase</keyword>
<evidence type="ECO:0000256" key="3">
    <source>
        <dbReference type="ARBA" id="ARBA00022679"/>
    </source>
</evidence>